<dbReference type="AlphaFoldDB" id="A0A916W481"/>
<evidence type="ECO:0000256" key="8">
    <source>
        <dbReference type="ARBA" id="ARBA00023136"/>
    </source>
</evidence>
<feature type="domain" description="ABC transporter" evidence="9">
    <location>
        <begin position="9"/>
        <end position="241"/>
    </location>
</feature>
<dbReference type="RefSeq" id="WP_188383351.1">
    <property type="nucleotide sequence ID" value="NZ_BMEY01000003.1"/>
</dbReference>
<evidence type="ECO:0000256" key="1">
    <source>
        <dbReference type="ARBA" id="ARBA00004236"/>
    </source>
</evidence>
<keyword evidence="5" id="KW-0547">Nucleotide-binding</keyword>
<evidence type="ECO:0000256" key="5">
    <source>
        <dbReference type="ARBA" id="ARBA00022741"/>
    </source>
</evidence>
<keyword evidence="3" id="KW-0813">Transport</keyword>
<reference evidence="10" key="1">
    <citation type="journal article" date="2014" name="Int. J. Syst. Evol. Microbiol.">
        <title>Complete genome sequence of Corynebacterium casei LMG S-19264T (=DSM 44701T), isolated from a smear-ripened cheese.</title>
        <authorList>
            <consortium name="US DOE Joint Genome Institute (JGI-PGF)"/>
            <person name="Walter F."/>
            <person name="Albersmeier A."/>
            <person name="Kalinowski J."/>
            <person name="Ruckert C."/>
        </authorList>
    </citation>
    <scope>NUCLEOTIDE SEQUENCE</scope>
    <source>
        <strain evidence="10">CGMCC 1.12408</strain>
    </source>
</reference>
<keyword evidence="11" id="KW-1185">Reference proteome</keyword>
<dbReference type="GO" id="GO:0016887">
    <property type="term" value="F:ATP hydrolysis activity"/>
    <property type="evidence" value="ECO:0007669"/>
    <property type="project" value="InterPro"/>
</dbReference>
<dbReference type="PANTHER" id="PTHR42711">
    <property type="entry name" value="ABC TRANSPORTER ATP-BINDING PROTEIN"/>
    <property type="match status" value="1"/>
</dbReference>
<proteinExistence type="inferred from homology"/>
<evidence type="ECO:0000313" key="10">
    <source>
        <dbReference type="EMBL" id="GGA66147.1"/>
    </source>
</evidence>
<dbReference type="Proteomes" id="UP000613512">
    <property type="component" value="Unassembled WGS sequence"/>
</dbReference>
<evidence type="ECO:0000256" key="6">
    <source>
        <dbReference type="ARBA" id="ARBA00022840"/>
    </source>
</evidence>
<gene>
    <name evidence="10" type="ORF">GCM10008025_07470</name>
</gene>
<dbReference type="SMART" id="SM00382">
    <property type="entry name" value="AAA"/>
    <property type="match status" value="1"/>
</dbReference>
<dbReference type="GO" id="GO:0005524">
    <property type="term" value="F:ATP binding"/>
    <property type="evidence" value="ECO:0007669"/>
    <property type="project" value="UniProtKB-KW"/>
</dbReference>
<keyword evidence="6 10" id="KW-0067">ATP-binding</keyword>
<evidence type="ECO:0000256" key="7">
    <source>
        <dbReference type="ARBA" id="ARBA00022967"/>
    </source>
</evidence>
<dbReference type="PANTHER" id="PTHR42711:SF5">
    <property type="entry name" value="ABC TRANSPORTER ATP-BINDING PROTEIN NATA"/>
    <property type="match status" value="1"/>
</dbReference>
<keyword evidence="7" id="KW-1278">Translocase</keyword>
<keyword evidence="8" id="KW-0472">Membrane</keyword>
<reference evidence="10" key="2">
    <citation type="submission" date="2020-09" db="EMBL/GenBank/DDBJ databases">
        <authorList>
            <person name="Sun Q."/>
            <person name="Zhou Y."/>
        </authorList>
    </citation>
    <scope>NUCLEOTIDE SEQUENCE</scope>
    <source>
        <strain evidence="10">CGMCC 1.12408</strain>
    </source>
</reference>
<protein>
    <submittedName>
        <fullName evidence="10">Daunorubicin resistance protein DrrA family ABC transporter ATP-binding protein</fullName>
    </submittedName>
</protein>
<dbReference type="PROSITE" id="PS50893">
    <property type="entry name" value="ABC_TRANSPORTER_2"/>
    <property type="match status" value="1"/>
</dbReference>
<organism evidence="10 11">
    <name type="scientific">Ornithinibacillus halotolerans</name>
    <dbReference type="NCBI Taxonomy" id="1274357"/>
    <lineage>
        <taxon>Bacteria</taxon>
        <taxon>Bacillati</taxon>
        <taxon>Bacillota</taxon>
        <taxon>Bacilli</taxon>
        <taxon>Bacillales</taxon>
        <taxon>Bacillaceae</taxon>
        <taxon>Ornithinibacillus</taxon>
    </lineage>
</organism>
<accession>A0A916W481</accession>
<evidence type="ECO:0000313" key="11">
    <source>
        <dbReference type="Proteomes" id="UP000613512"/>
    </source>
</evidence>
<comment type="caution">
    <text evidence="10">The sequence shown here is derived from an EMBL/GenBank/DDBJ whole genome shotgun (WGS) entry which is preliminary data.</text>
</comment>
<dbReference type="InterPro" id="IPR050763">
    <property type="entry name" value="ABC_transporter_ATP-binding"/>
</dbReference>
<dbReference type="InterPro" id="IPR003593">
    <property type="entry name" value="AAA+_ATPase"/>
</dbReference>
<dbReference type="GO" id="GO:0005886">
    <property type="term" value="C:plasma membrane"/>
    <property type="evidence" value="ECO:0007669"/>
    <property type="project" value="UniProtKB-SubCell"/>
</dbReference>
<dbReference type="FunFam" id="3.40.50.300:FF:000589">
    <property type="entry name" value="ABC transporter, ATP-binding subunit"/>
    <property type="match status" value="1"/>
</dbReference>
<dbReference type="Gene3D" id="3.40.50.300">
    <property type="entry name" value="P-loop containing nucleotide triphosphate hydrolases"/>
    <property type="match status" value="1"/>
</dbReference>
<name>A0A916W481_9BACI</name>
<keyword evidence="4" id="KW-1003">Cell membrane</keyword>
<comment type="subcellular location">
    <subcellularLocation>
        <location evidence="1">Cell membrane</location>
    </subcellularLocation>
</comment>
<dbReference type="InterPro" id="IPR017871">
    <property type="entry name" value="ABC_transporter-like_CS"/>
</dbReference>
<dbReference type="Pfam" id="PF00005">
    <property type="entry name" value="ABC_tran"/>
    <property type="match status" value="1"/>
</dbReference>
<dbReference type="InterPro" id="IPR003439">
    <property type="entry name" value="ABC_transporter-like_ATP-bd"/>
</dbReference>
<dbReference type="SUPFAM" id="SSF52540">
    <property type="entry name" value="P-loop containing nucleoside triphosphate hydrolases"/>
    <property type="match status" value="1"/>
</dbReference>
<evidence type="ECO:0000259" key="9">
    <source>
        <dbReference type="PROSITE" id="PS50893"/>
    </source>
</evidence>
<comment type="similarity">
    <text evidence="2">Belongs to the ABC transporter superfamily.</text>
</comment>
<dbReference type="EMBL" id="BMEY01000003">
    <property type="protein sequence ID" value="GGA66147.1"/>
    <property type="molecule type" value="Genomic_DNA"/>
</dbReference>
<evidence type="ECO:0000256" key="2">
    <source>
        <dbReference type="ARBA" id="ARBA00005417"/>
    </source>
</evidence>
<sequence length="335" mass="38325">MGQTISSVIEVRDLYKKYPKQKKPAVNGISFQVEQGEIFGLLGPNGAGKTSTIKLLTSRMPLDKGKVKIFDLDMDDSPTKIRQHIGVVSQESNLDQSLNVFENLCFHGAYFGIPKKERREKATELLEKYGLLDKKKAKVDKLSGGMIRRLMIARALMHDPKVIFLDEPTAGLDPQSKRYLLEQLQMLKDNNITMVLTTHNMDEAEQLCDRVAIIDNGTILAIDTPNQLMKTISGNQVVQMDFGVRTEEDLGEIDRFKKHILGYEDVQLIEEIKSTHEENELKRRFRIMTKSNNQLILQVMEDMRRDFPGINLLQLTNLESTLEDVYIHYTGKELR</sequence>
<evidence type="ECO:0000256" key="4">
    <source>
        <dbReference type="ARBA" id="ARBA00022475"/>
    </source>
</evidence>
<evidence type="ECO:0000256" key="3">
    <source>
        <dbReference type="ARBA" id="ARBA00022448"/>
    </source>
</evidence>
<dbReference type="InterPro" id="IPR027417">
    <property type="entry name" value="P-loop_NTPase"/>
</dbReference>
<dbReference type="PROSITE" id="PS00211">
    <property type="entry name" value="ABC_TRANSPORTER_1"/>
    <property type="match status" value="1"/>
</dbReference>